<dbReference type="Pfam" id="PF07730">
    <property type="entry name" value="HisKA_3"/>
    <property type="match status" value="1"/>
</dbReference>
<evidence type="ECO:0000256" key="5">
    <source>
        <dbReference type="ARBA" id="ARBA00023012"/>
    </source>
</evidence>
<feature type="domain" description="Histidine kinase/HSP90-like ATPase" evidence="8">
    <location>
        <begin position="269"/>
        <end position="355"/>
    </location>
</feature>
<comment type="catalytic activity">
    <reaction evidence="1">
        <text>ATP + protein L-histidine = ADP + protein N-phospho-L-histidine.</text>
        <dbReference type="EC" id="2.7.13.3"/>
    </reaction>
</comment>
<accession>A0ABV9GJX4</accession>
<keyword evidence="7" id="KW-1133">Transmembrane helix</keyword>
<feature type="transmembrane region" description="Helical" evidence="7">
    <location>
        <begin position="61"/>
        <end position="85"/>
    </location>
</feature>
<dbReference type="InterPro" id="IPR003594">
    <property type="entry name" value="HATPase_dom"/>
</dbReference>
<keyword evidence="3" id="KW-0808">Transferase</keyword>
<dbReference type="EC" id="2.7.13.3" evidence="2"/>
<gene>
    <name evidence="10" type="ORF">ACFO4N_01880</name>
</gene>
<dbReference type="RefSeq" id="WP_376844517.1">
    <property type="nucleotide sequence ID" value="NZ_JBHSFW010000001.1"/>
</dbReference>
<keyword evidence="7" id="KW-0812">Transmembrane</keyword>
<comment type="caution">
    <text evidence="10">The sequence shown here is derived from an EMBL/GenBank/DDBJ whole genome shotgun (WGS) entry which is preliminary data.</text>
</comment>
<evidence type="ECO:0000313" key="10">
    <source>
        <dbReference type="EMBL" id="MFC4617475.1"/>
    </source>
</evidence>
<dbReference type="CDD" id="cd16917">
    <property type="entry name" value="HATPase_UhpB-NarQ-NarX-like"/>
    <property type="match status" value="1"/>
</dbReference>
<name>A0ABV9GJX4_9BACL</name>
<sequence length="357" mass="40346">MWQRIRGELFPLLWLAYLIVPIYELIQIPIVEAWFGYLFLAVFIVVYRLTYSGLVWRQAFFIIQIIVIDVLLFHYGGSFWFMYLYPLALSGNIKKPYMTYILFGLSILSLIGFFVVKNYAVDWKTVVFSLPYIILGIAIPFAIRWQNQYNQVQSELATANEQLIIKEERERIARDLHDTLGHTLSMLSMKSDLAAKLIDRDPSRAKEEMADIHQTVRAALKEVRPIVSTMKTTTWEEELAAAKKLIETAGMTFTFEPNGAMHLSPLKENILGMCLREAVNNVVKHSGAGHCTIRLYCSETQAVLSVSDDGACPREATKESGGTGLKGLQVRLALIEGELDFKKTSAGARLEIVIPAS</sequence>
<dbReference type="InterPro" id="IPR011712">
    <property type="entry name" value="Sig_transdc_His_kin_sub3_dim/P"/>
</dbReference>
<feature type="domain" description="Signal transduction histidine kinase subgroup 3 dimerisation and phosphoacceptor" evidence="9">
    <location>
        <begin position="168"/>
        <end position="233"/>
    </location>
</feature>
<keyword evidence="5" id="KW-0902">Two-component regulatory system</keyword>
<keyword evidence="7" id="KW-0472">Membrane</keyword>
<feature type="transmembrane region" description="Helical" evidence="7">
    <location>
        <begin position="12"/>
        <end position="28"/>
    </location>
</feature>
<evidence type="ECO:0000256" key="4">
    <source>
        <dbReference type="ARBA" id="ARBA00022777"/>
    </source>
</evidence>
<evidence type="ECO:0000259" key="9">
    <source>
        <dbReference type="Pfam" id="PF07730"/>
    </source>
</evidence>
<reference evidence="11" key="1">
    <citation type="journal article" date="2019" name="Int. J. Syst. Evol. Microbiol.">
        <title>The Global Catalogue of Microorganisms (GCM) 10K type strain sequencing project: providing services to taxonomists for standard genome sequencing and annotation.</title>
        <authorList>
            <consortium name="The Broad Institute Genomics Platform"/>
            <consortium name="The Broad Institute Genome Sequencing Center for Infectious Disease"/>
            <person name="Wu L."/>
            <person name="Ma J."/>
        </authorList>
    </citation>
    <scope>NUCLEOTIDE SEQUENCE [LARGE SCALE GENOMIC DNA]</scope>
    <source>
        <strain evidence="11">CGMCC 1.16306</strain>
    </source>
</reference>
<organism evidence="10 11">
    <name type="scientific">Camelliibacillus cellulosilyticus</name>
    <dbReference type="NCBI Taxonomy" id="2174486"/>
    <lineage>
        <taxon>Bacteria</taxon>
        <taxon>Bacillati</taxon>
        <taxon>Bacillota</taxon>
        <taxon>Bacilli</taxon>
        <taxon>Bacillales</taxon>
        <taxon>Sporolactobacillaceae</taxon>
        <taxon>Camelliibacillus</taxon>
    </lineage>
</organism>
<proteinExistence type="predicted"/>
<dbReference type="Proteomes" id="UP001596022">
    <property type="component" value="Unassembled WGS sequence"/>
</dbReference>
<dbReference type="SUPFAM" id="SSF55874">
    <property type="entry name" value="ATPase domain of HSP90 chaperone/DNA topoisomerase II/histidine kinase"/>
    <property type="match status" value="1"/>
</dbReference>
<evidence type="ECO:0000313" key="11">
    <source>
        <dbReference type="Proteomes" id="UP001596022"/>
    </source>
</evidence>
<keyword evidence="4 10" id="KW-0418">Kinase</keyword>
<protein>
    <recommendedName>
        <fullName evidence="2">histidine kinase</fullName>
        <ecNumber evidence="2">2.7.13.3</ecNumber>
    </recommendedName>
</protein>
<feature type="coiled-coil region" evidence="6">
    <location>
        <begin position="142"/>
        <end position="169"/>
    </location>
</feature>
<dbReference type="GO" id="GO:0016301">
    <property type="term" value="F:kinase activity"/>
    <property type="evidence" value="ECO:0007669"/>
    <property type="project" value="UniProtKB-KW"/>
</dbReference>
<evidence type="ECO:0000256" key="3">
    <source>
        <dbReference type="ARBA" id="ARBA00022679"/>
    </source>
</evidence>
<keyword evidence="6" id="KW-0175">Coiled coil</keyword>
<evidence type="ECO:0000256" key="2">
    <source>
        <dbReference type="ARBA" id="ARBA00012438"/>
    </source>
</evidence>
<dbReference type="Gene3D" id="1.20.5.1930">
    <property type="match status" value="1"/>
</dbReference>
<evidence type="ECO:0000259" key="8">
    <source>
        <dbReference type="Pfam" id="PF02518"/>
    </source>
</evidence>
<dbReference type="InterPro" id="IPR050482">
    <property type="entry name" value="Sensor_HK_TwoCompSys"/>
</dbReference>
<dbReference type="InterPro" id="IPR036890">
    <property type="entry name" value="HATPase_C_sf"/>
</dbReference>
<dbReference type="PANTHER" id="PTHR24421:SF63">
    <property type="entry name" value="SENSOR HISTIDINE KINASE DESK"/>
    <property type="match status" value="1"/>
</dbReference>
<feature type="transmembrane region" description="Helical" evidence="7">
    <location>
        <begin position="34"/>
        <end position="54"/>
    </location>
</feature>
<dbReference type="PANTHER" id="PTHR24421">
    <property type="entry name" value="NITRATE/NITRITE SENSOR PROTEIN NARX-RELATED"/>
    <property type="match status" value="1"/>
</dbReference>
<evidence type="ECO:0000256" key="6">
    <source>
        <dbReference type="SAM" id="Coils"/>
    </source>
</evidence>
<dbReference type="Pfam" id="PF02518">
    <property type="entry name" value="HATPase_c"/>
    <property type="match status" value="1"/>
</dbReference>
<evidence type="ECO:0000256" key="7">
    <source>
        <dbReference type="SAM" id="Phobius"/>
    </source>
</evidence>
<keyword evidence="11" id="KW-1185">Reference proteome</keyword>
<evidence type="ECO:0000256" key="1">
    <source>
        <dbReference type="ARBA" id="ARBA00000085"/>
    </source>
</evidence>
<dbReference type="Gene3D" id="3.30.565.10">
    <property type="entry name" value="Histidine kinase-like ATPase, C-terminal domain"/>
    <property type="match status" value="1"/>
</dbReference>
<dbReference type="EMBL" id="JBHSFW010000001">
    <property type="protein sequence ID" value="MFC4617475.1"/>
    <property type="molecule type" value="Genomic_DNA"/>
</dbReference>
<feature type="transmembrane region" description="Helical" evidence="7">
    <location>
        <begin position="123"/>
        <end position="143"/>
    </location>
</feature>
<feature type="transmembrane region" description="Helical" evidence="7">
    <location>
        <begin position="97"/>
        <end position="116"/>
    </location>
</feature>